<dbReference type="Proteomes" id="UP000763641">
    <property type="component" value="Unassembled WGS sequence"/>
</dbReference>
<evidence type="ECO:0000313" key="2">
    <source>
        <dbReference type="EMBL" id="MBM6578312.1"/>
    </source>
</evidence>
<dbReference type="InterPro" id="IPR014710">
    <property type="entry name" value="RmlC-like_jellyroll"/>
</dbReference>
<sequence>MADGTPGIFASLPPVRDVVAGTPAALDALLREATTPFVFRGLTAHWPLVQAGQRSSREARDHIAGFARPVPFAVSVGQSQSGGRLFYDDAHGMNFQTLSAKLPDIFARIDANEGVDGAPSIYLASIDMLQFFAGLHEANHVDLGDRAPLASIWMGTPTRIAAHNDVPHNLACVAVGQRRFTLFPRDQFRNLYLGPVDNTPAGRAVSMVDFHDPDFAAHPRFREALDHAQVAELDAGDALFIPAMWWHHVEALAPFNVLVNYWWRDAPRWLGQAQDALNHAMLAIRDLPDDEKVHWRAMFDHYVFDNGAEVTAHIPEPARGVLAPLTPDTAGKLRAFLLRALSR</sequence>
<proteinExistence type="predicted"/>
<dbReference type="SUPFAM" id="SSF51197">
    <property type="entry name" value="Clavaminate synthase-like"/>
    <property type="match status" value="1"/>
</dbReference>
<gene>
    <name evidence="2" type="ORF">ILT43_18170</name>
</gene>
<dbReference type="RefSeq" id="WP_204200407.1">
    <property type="nucleotide sequence ID" value="NZ_JAFEMC010000007.1"/>
</dbReference>
<dbReference type="InterPro" id="IPR041667">
    <property type="entry name" value="Cupin_8"/>
</dbReference>
<dbReference type="Gene3D" id="2.60.120.10">
    <property type="entry name" value="Jelly Rolls"/>
    <property type="match status" value="1"/>
</dbReference>
<feature type="domain" description="JmjC" evidence="1">
    <location>
        <begin position="98"/>
        <end position="278"/>
    </location>
</feature>
<evidence type="ECO:0000259" key="1">
    <source>
        <dbReference type="PROSITE" id="PS51184"/>
    </source>
</evidence>
<dbReference type="InterPro" id="IPR003347">
    <property type="entry name" value="JmjC_dom"/>
</dbReference>
<name>A0ABS2DBJ4_9SPHN</name>
<dbReference type="SMART" id="SM00558">
    <property type="entry name" value="JmjC"/>
    <property type="match status" value="1"/>
</dbReference>
<dbReference type="PANTHER" id="PTHR12461">
    <property type="entry name" value="HYPOXIA-INDUCIBLE FACTOR 1 ALPHA INHIBITOR-RELATED"/>
    <property type="match status" value="1"/>
</dbReference>
<reference evidence="2 3" key="1">
    <citation type="submission" date="2020-12" db="EMBL/GenBank/DDBJ databases">
        <title>Sphingomonas sp.</title>
        <authorList>
            <person name="Kim M.K."/>
        </authorList>
    </citation>
    <scope>NUCLEOTIDE SEQUENCE [LARGE SCALE GENOMIC DNA]</scope>
    <source>
        <strain evidence="2 3">BT552</strain>
    </source>
</reference>
<organism evidence="2 3">
    <name type="scientific">Sphingomonas longa</name>
    <dbReference type="NCBI Taxonomy" id="2778730"/>
    <lineage>
        <taxon>Bacteria</taxon>
        <taxon>Pseudomonadati</taxon>
        <taxon>Pseudomonadota</taxon>
        <taxon>Alphaproteobacteria</taxon>
        <taxon>Sphingomonadales</taxon>
        <taxon>Sphingomonadaceae</taxon>
        <taxon>Sphingomonas</taxon>
    </lineage>
</organism>
<protein>
    <submittedName>
        <fullName evidence="2">Cupin-like domain-containing protein</fullName>
    </submittedName>
</protein>
<dbReference type="Pfam" id="PF13621">
    <property type="entry name" value="Cupin_8"/>
    <property type="match status" value="1"/>
</dbReference>
<comment type="caution">
    <text evidence="2">The sequence shown here is derived from an EMBL/GenBank/DDBJ whole genome shotgun (WGS) entry which is preliminary data.</text>
</comment>
<evidence type="ECO:0000313" key="3">
    <source>
        <dbReference type="Proteomes" id="UP000763641"/>
    </source>
</evidence>
<keyword evidence="3" id="KW-1185">Reference proteome</keyword>
<dbReference type="EMBL" id="JAFEMC010000007">
    <property type="protein sequence ID" value="MBM6578312.1"/>
    <property type="molecule type" value="Genomic_DNA"/>
</dbReference>
<dbReference type="PANTHER" id="PTHR12461:SF105">
    <property type="entry name" value="HYPOXIA-INDUCIBLE FACTOR 1-ALPHA INHIBITOR"/>
    <property type="match status" value="1"/>
</dbReference>
<accession>A0ABS2DBJ4</accession>
<dbReference type="PROSITE" id="PS51184">
    <property type="entry name" value="JMJC"/>
    <property type="match status" value="1"/>
</dbReference>